<gene>
    <name evidence="4" type="ORF">LTR05_007742</name>
</gene>
<dbReference type="GO" id="GO:0005739">
    <property type="term" value="C:mitochondrion"/>
    <property type="evidence" value="ECO:0007669"/>
    <property type="project" value="TreeGrafter"/>
</dbReference>
<dbReference type="InterPro" id="IPR036663">
    <property type="entry name" value="Fumarylacetoacetase_C_sf"/>
</dbReference>
<dbReference type="EMBL" id="JAVRRJ010000009">
    <property type="protein sequence ID" value="KAK5081611.1"/>
    <property type="molecule type" value="Genomic_DNA"/>
</dbReference>
<proteinExistence type="inferred from homology"/>
<dbReference type="Gene3D" id="3.90.850.10">
    <property type="entry name" value="Fumarylacetoacetase-like, C-terminal domain"/>
    <property type="match status" value="1"/>
</dbReference>
<dbReference type="GO" id="GO:0019752">
    <property type="term" value="P:carboxylic acid metabolic process"/>
    <property type="evidence" value="ECO:0007669"/>
    <property type="project" value="UniProtKB-ARBA"/>
</dbReference>
<evidence type="ECO:0000313" key="5">
    <source>
        <dbReference type="Proteomes" id="UP001309876"/>
    </source>
</evidence>
<sequence length="244" mass="26828">MASIKANARKVVCIGRNYADHIKELNNTRPKNPFFFLKPTSSILPPPHNKTPILLPRNVNVHYEVELGIVIGKPAHNLHIPSSLPDEDAMAKALPYIKSYFIGIDLTGRNLQEAAKKSGLPWTTAKGFDTFLPISNEIPRDKIPDPHNARIWLSVNGEKKQDDNTNLMLFRIPRILSEISRVMTLEEGDLVITGTPKGVGSIVTGDRVECGIEVQGSKVEEGSIEIGVEDAAGPEDGGYDFARL</sequence>
<dbReference type="Proteomes" id="UP001309876">
    <property type="component" value="Unassembled WGS sequence"/>
</dbReference>
<dbReference type="PANTHER" id="PTHR11820">
    <property type="entry name" value="ACYLPYRUVASE"/>
    <property type="match status" value="1"/>
</dbReference>
<evidence type="ECO:0000313" key="4">
    <source>
        <dbReference type="EMBL" id="KAK5081611.1"/>
    </source>
</evidence>
<dbReference type="GO" id="GO:0046872">
    <property type="term" value="F:metal ion binding"/>
    <property type="evidence" value="ECO:0007669"/>
    <property type="project" value="UniProtKB-KW"/>
</dbReference>
<keyword evidence="5" id="KW-1185">Reference proteome</keyword>
<accession>A0AAN7Y3Z9</accession>
<comment type="similarity">
    <text evidence="1">Belongs to the FAH family.</text>
</comment>
<dbReference type="GO" id="GO:0018773">
    <property type="term" value="F:acetylpyruvate hydrolase activity"/>
    <property type="evidence" value="ECO:0007669"/>
    <property type="project" value="TreeGrafter"/>
</dbReference>
<evidence type="ECO:0000256" key="1">
    <source>
        <dbReference type="ARBA" id="ARBA00010211"/>
    </source>
</evidence>
<evidence type="ECO:0000256" key="2">
    <source>
        <dbReference type="ARBA" id="ARBA00022723"/>
    </source>
</evidence>
<dbReference type="FunFam" id="3.90.850.10:FF:000003">
    <property type="entry name" value="Fumarylacetoacetate hydrolase domain-containing 1"/>
    <property type="match status" value="1"/>
</dbReference>
<protein>
    <recommendedName>
        <fullName evidence="3">Fumarylacetoacetase-like C-terminal domain-containing protein</fullName>
    </recommendedName>
</protein>
<name>A0AAN7Y3Z9_9EURO</name>
<dbReference type="PANTHER" id="PTHR11820:SF7">
    <property type="entry name" value="ACYLPYRUVASE FAHD1, MITOCHONDRIAL"/>
    <property type="match status" value="1"/>
</dbReference>
<keyword evidence="2" id="KW-0479">Metal-binding</keyword>
<evidence type="ECO:0000259" key="3">
    <source>
        <dbReference type="Pfam" id="PF01557"/>
    </source>
</evidence>
<dbReference type="Pfam" id="PF01557">
    <property type="entry name" value="FAA_hydrolase"/>
    <property type="match status" value="1"/>
</dbReference>
<dbReference type="InterPro" id="IPR011234">
    <property type="entry name" value="Fumarylacetoacetase-like_C"/>
</dbReference>
<feature type="domain" description="Fumarylacetoacetase-like C-terminal" evidence="3">
    <location>
        <begin position="10"/>
        <end position="216"/>
    </location>
</feature>
<reference evidence="4 5" key="1">
    <citation type="submission" date="2023-08" db="EMBL/GenBank/DDBJ databases">
        <title>Black Yeasts Isolated from many extreme environments.</title>
        <authorList>
            <person name="Coleine C."/>
            <person name="Stajich J.E."/>
            <person name="Selbmann L."/>
        </authorList>
    </citation>
    <scope>NUCLEOTIDE SEQUENCE [LARGE SCALE GENOMIC DNA]</scope>
    <source>
        <strain evidence="4 5">CCFEE 5910</strain>
    </source>
</reference>
<comment type="caution">
    <text evidence="4">The sequence shown here is derived from an EMBL/GenBank/DDBJ whole genome shotgun (WGS) entry which is preliminary data.</text>
</comment>
<organism evidence="4 5">
    <name type="scientific">Lithohypha guttulata</name>
    <dbReference type="NCBI Taxonomy" id="1690604"/>
    <lineage>
        <taxon>Eukaryota</taxon>
        <taxon>Fungi</taxon>
        <taxon>Dikarya</taxon>
        <taxon>Ascomycota</taxon>
        <taxon>Pezizomycotina</taxon>
        <taxon>Eurotiomycetes</taxon>
        <taxon>Chaetothyriomycetidae</taxon>
        <taxon>Chaetothyriales</taxon>
        <taxon>Trichomeriaceae</taxon>
        <taxon>Lithohypha</taxon>
    </lineage>
</organism>
<dbReference type="AlphaFoldDB" id="A0AAN7Y3Z9"/>
<dbReference type="SUPFAM" id="SSF56529">
    <property type="entry name" value="FAH"/>
    <property type="match status" value="1"/>
</dbReference>